<evidence type="ECO:0008006" key="3">
    <source>
        <dbReference type="Google" id="ProtNLM"/>
    </source>
</evidence>
<proteinExistence type="predicted"/>
<keyword evidence="2" id="KW-1185">Reference proteome</keyword>
<dbReference type="SUPFAM" id="SSF55008">
    <property type="entry name" value="HMA, heavy metal-associated domain"/>
    <property type="match status" value="1"/>
</dbReference>
<sequence length="80" mass="8617">MCKECGCGLAESTTHLQFFVKGYTEENAAAVEKALLGLSGVLYVHIHTHDGETTVDYDPAKTKMTELISTFAAHGLTAEL</sequence>
<dbReference type="Proteomes" id="UP000515480">
    <property type="component" value="Chromosome"/>
</dbReference>
<dbReference type="EMBL" id="CP060204">
    <property type="protein sequence ID" value="QNH54952.1"/>
    <property type="molecule type" value="Genomic_DNA"/>
</dbReference>
<evidence type="ECO:0000313" key="2">
    <source>
        <dbReference type="Proteomes" id="UP000515480"/>
    </source>
</evidence>
<dbReference type="InterPro" id="IPR036163">
    <property type="entry name" value="HMA_dom_sf"/>
</dbReference>
<reference evidence="1 2" key="1">
    <citation type="submission" date="2020-07" db="EMBL/GenBank/DDBJ databases">
        <title>Complete genome and description of Selenomonas timonensis sp. nov., a new bacterium isolated from a gingivitis subject.</title>
        <authorList>
            <person name="Antezack A."/>
        </authorList>
    </citation>
    <scope>NUCLEOTIDE SEQUENCE [LARGE SCALE GENOMIC DNA]</scope>
    <source>
        <strain evidence="1 2">Marseille-Q3039</strain>
    </source>
</reference>
<accession>A0A7G7VLF9</accession>
<protein>
    <recommendedName>
        <fullName evidence="3">HMA domain-containing protein</fullName>
    </recommendedName>
</protein>
<organism evidence="1 2">
    <name type="scientific">Selenomonas timonae</name>
    <dbReference type="NCBI Taxonomy" id="2754044"/>
    <lineage>
        <taxon>Bacteria</taxon>
        <taxon>Bacillati</taxon>
        <taxon>Bacillota</taxon>
        <taxon>Negativicutes</taxon>
        <taxon>Selenomonadales</taxon>
        <taxon>Selenomonadaceae</taxon>
        <taxon>Selenomonas</taxon>
    </lineage>
</organism>
<gene>
    <name evidence="1" type="ORF">H1B31_03085</name>
</gene>
<dbReference type="GO" id="GO:0046872">
    <property type="term" value="F:metal ion binding"/>
    <property type="evidence" value="ECO:0007669"/>
    <property type="project" value="InterPro"/>
</dbReference>
<dbReference type="AlphaFoldDB" id="A0A7G7VLF9"/>
<dbReference type="Gene3D" id="3.30.70.100">
    <property type="match status" value="1"/>
</dbReference>
<name>A0A7G7VLF9_9FIRM</name>
<dbReference type="KEGG" id="stim:H1B31_03085"/>
<evidence type="ECO:0000313" key="1">
    <source>
        <dbReference type="EMBL" id="QNH54952.1"/>
    </source>
</evidence>
<dbReference type="RefSeq" id="WP_185980867.1">
    <property type="nucleotide sequence ID" value="NZ_CP060204.1"/>
</dbReference>